<evidence type="ECO:0000256" key="3">
    <source>
        <dbReference type="ARBA" id="ARBA00023125"/>
    </source>
</evidence>
<gene>
    <name evidence="9" type="primary">KAFR0I00730</name>
    <name evidence="9" type="ORF">KAFR_0I00730</name>
</gene>
<dbReference type="InParanoid" id="H2AZQ4"/>
<keyword evidence="2" id="KW-0805">Transcription regulation</keyword>
<dbReference type="GO" id="GO:0045944">
    <property type="term" value="P:positive regulation of transcription by RNA polymerase II"/>
    <property type="evidence" value="ECO:0007669"/>
    <property type="project" value="InterPro"/>
</dbReference>
<feature type="region of interest" description="Disordered" evidence="7">
    <location>
        <begin position="160"/>
        <end position="182"/>
    </location>
</feature>
<evidence type="ECO:0000256" key="5">
    <source>
        <dbReference type="ARBA" id="ARBA00023242"/>
    </source>
</evidence>
<evidence type="ECO:0000313" key="9">
    <source>
        <dbReference type="EMBL" id="CCF59854.1"/>
    </source>
</evidence>
<dbReference type="Gene3D" id="3.40.1810.10">
    <property type="entry name" value="Transcription factor, MADS-box"/>
    <property type="match status" value="1"/>
</dbReference>
<feature type="region of interest" description="Disordered" evidence="7">
    <location>
        <begin position="396"/>
        <end position="474"/>
    </location>
</feature>
<keyword evidence="4" id="KW-0804">Transcription</keyword>
<dbReference type="PANTHER" id="PTHR11945:SF534">
    <property type="entry name" value="MYOCYTE-SPECIFIC ENHANCER FACTOR 2"/>
    <property type="match status" value="1"/>
</dbReference>
<feature type="compositionally biased region" description="Polar residues" evidence="7">
    <location>
        <begin position="112"/>
        <end position="121"/>
    </location>
</feature>
<proteinExistence type="inferred from homology"/>
<feature type="domain" description="MADS-box" evidence="8">
    <location>
        <begin position="1"/>
        <end position="61"/>
    </location>
</feature>
<dbReference type="SUPFAM" id="SSF55455">
    <property type="entry name" value="SRF-like"/>
    <property type="match status" value="1"/>
</dbReference>
<reference evidence="9 10" key="1">
    <citation type="journal article" date="2011" name="Proc. Natl. Acad. Sci. U.S.A.">
        <title>Evolutionary erosion of yeast sex chromosomes by mating-type switching accidents.</title>
        <authorList>
            <person name="Gordon J.L."/>
            <person name="Armisen D."/>
            <person name="Proux-Wera E."/>
            <person name="Oheigeartaigh S.S."/>
            <person name="Byrne K.P."/>
            <person name="Wolfe K.H."/>
        </authorList>
    </citation>
    <scope>NUCLEOTIDE SEQUENCE [LARGE SCALE GENOMIC DNA]</scope>
    <source>
        <strain evidence="10">ATCC 22294 / BCRC 22015 / CBS 2517 / CECT 1963 / NBRC 1671 / NRRL Y-8276</strain>
    </source>
</reference>
<dbReference type="InterPro" id="IPR033896">
    <property type="entry name" value="MEF2-like_N"/>
</dbReference>
<dbReference type="GO" id="GO:0046983">
    <property type="term" value="F:protein dimerization activity"/>
    <property type="evidence" value="ECO:0007669"/>
    <property type="project" value="InterPro"/>
</dbReference>
<dbReference type="PRINTS" id="PR00404">
    <property type="entry name" value="MADSDOMAIN"/>
</dbReference>
<evidence type="ECO:0000256" key="2">
    <source>
        <dbReference type="ARBA" id="ARBA00023015"/>
    </source>
</evidence>
<dbReference type="GO" id="GO:0000978">
    <property type="term" value="F:RNA polymerase II cis-regulatory region sequence-specific DNA binding"/>
    <property type="evidence" value="ECO:0007669"/>
    <property type="project" value="TreeGrafter"/>
</dbReference>
<dbReference type="KEGG" id="kaf:KAFR_0I00730"/>
<dbReference type="GO" id="GO:0000981">
    <property type="term" value="F:DNA-binding transcription factor activity, RNA polymerase II-specific"/>
    <property type="evidence" value="ECO:0007669"/>
    <property type="project" value="TreeGrafter"/>
</dbReference>
<name>H2AZQ4_KAZAF</name>
<evidence type="ECO:0000256" key="1">
    <source>
        <dbReference type="ARBA" id="ARBA00004123"/>
    </source>
</evidence>
<accession>H2AZQ4</accession>
<evidence type="ECO:0000256" key="6">
    <source>
        <dbReference type="ARBA" id="ARBA00025805"/>
    </source>
</evidence>
<keyword evidence="3" id="KW-0238">DNA-binding</keyword>
<dbReference type="GeneID" id="13883490"/>
<sequence length="474" mass="53145">MGRRKIEIEPITEDRNRTVTFIKRKAGLFKKAHELSVLCQVDVALIILGSNNTFYEYSSVDMGDLLEHYKLNSTLRHSVKEPSDFGDFQKKPRVILNPKSRRKRQNHHYQPVLNTSLSSNPVTSETHSNYHDIHINNAVHMSSSVHSRHSVKRPRLDDSIHSSISNTHRNTPSFTFQQSPETRQTPQLYVTGPVPSPPLLHQNNQSVNRPELSVEIPNGTLIENQFHSNVNSNSQASTPNLLPPQESSRINMTPPYIETDVYSPNSKPSSIVIQPPKINTVDQFQNPFPSVYSFAGPTPTSLTSPQSLPQIHQITRPNTVPSTGQFSFPQPQQQRLQLISNVLPGQHSILNNSLSSHVAQISLTQDILNPTRSTVIHPNQTNVQIHRDDIEAQHDMEKKKVSNEIPQKITIESENTTDTGGSTNSSGTKNDITVKQDQEPSNYAVEQRSSTELSDKSSPEMKVTNSEVVEALQK</sequence>
<dbReference type="AlphaFoldDB" id="H2AZQ4"/>
<dbReference type="Pfam" id="PF00319">
    <property type="entry name" value="SRF-TF"/>
    <property type="match status" value="1"/>
</dbReference>
<dbReference type="OrthoDB" id="1898716at2759"/>
<dbReference type="STRING" id="1071382.H2AZQ4"/>
<dbReference type="PANTHER" id="PTHR11945">
    <property type="entry name" value="MADS BOX PROTEIN"/>
    <property type="match status" value="1"/>
</dbReference>
<dbReference type="Proteomes" id="UP000005220">
    <property type="component" value="Chromosome 9"/>
</dbReference>
<dbReference type="SMART" id="SM00432">
    <property type="entry name" value="MADS"/>
    <property type="match status" value="1"/>
</dbReference>
<comment type="similarity">
    <text evidence="6">Belongs to the MEF2 family.</text>
</comment>
<comment type="subcellular location">
    <subcellularLocation>
        <location evidence="1">Nucleus</location>
    </subcellularLocation>
</comment>
<organism evidence="9 10">
    <name type="scientific">Kazachstania africana (strain ATCC 22294 / BCRC 22015 / CBS 2517 / CECT 1963 / NBRC 1671 / NRRL Y-8276)</name>
    <name type="common">Yeast</name>
    <name type="synonym">Kluyveromyces africanus</name>
    <dbReference type="NCBI Taxonomy" id="1071382"/>
    <lineage>
        <taxon>Eukaryota</taxon>
        <taxon>Fungi</taxon>
        <taxon>Dikarya</taxon>
        <taxon>Ascomycota</taxon>
        <taxon>Saccharomycotina</taxon>
        <taxon>Saccharomycetes</taxon>
        <taxon>Saccharomycetales</taxon>
        <taxon>Saccharomycetaceae</taxon>
        <taxon>Kazachstania</taxon>
    </lineage>
</organism>
<dbReference type="InterPro" id="IPR002100">
    <property type="entry name" value="TF_MADSbox"/>
</dbReference>
<keyword evidence="5" id="KW-0539">Nucleus</keyword>
<dbReference type="CDD" id="cd00265">
    <property type="entry name" value="MADS_MEF2_like"/>
    <property type="match status" value="1"/>
</dbReference>
<keyword evidence="10" id="KW-1185">Reference proteome</keyword>
<dbReference type="FunFam" id="3.40.1810.10:FF:000013">
    <property type="entry name" value="Transcription factor, MADS-box"/>
    <property type="match status" value="1"/>
</dbReference>
<dbReference type="HOGENOM" id="CLU_576272_0_0_1"/>
<feature type="region of interest" description="Disordered" evidence="7">
    <location>
        <begin position="98"/>
        <end position="121"/>
    </location>
</feature>
<evidence type="ECO:0000313" key="10">
    <source>
        <dbReference type="Proteomes" id="UP000005220"/>
    </source>
</evidence>
<feature type="compositionally biased region" description="Low complexity" evidence="7">
    <location>
        <begin position="416"/>
        <end position="431"/>
    </location>
</feature>
<evidence type="ECO:0000259" key="8">
    <source>
        <dbReference type="PROSITE" id="PS50066"/>
    </source>
</evidence>
<protein>
    <recommendedName>
        <fullName evidence="8">MADS-box domain-containing protein</fullName>
    </recommendedName>
</protein>
<dbReference type="EMBL" id="HE650829">
    <property type="protein sequence ID" value="CCF59854.1"/>
    <property type="molecule type" value="Genomic_DNA"/>
</dbReference>
<feature type="compositionally biased region" description="Polar residues" evidence="7">
    <location>
        <begin position="161"/>
        <end position="182"/>
    </location>
</feature>
<dbReference type="RefSeq" id="XP_003958989.1">
    <property type="nucleotide sequence ID" value="XM_003958940.1"/>
</dbReference>
<dbReference type="GO" id="GO:0033554">
    <property type="term" value="P:cellular response to stress"/>
    <property type="evidence" value="ECO:0007669"/>
    <property type="project" value="UniProtKB-ARBA"/>
</dbReference>
<dbReference type="GO" id="GO:0008301">
    <property type="term" value="F:DNA binding, bending"/>
    <property type="evidence" value="ECO:0007669"/>
    <property type="project" value="UniProtKB-ARBA"/>
</dbReference>
<dbReference type="eggNOG" id="KOG0014">
    <property type="taxonomic scope" value="Eukaryota"/>
</dbReference>
<evidence type="ECO:0000256" key="4">
    <source>
        <dbReference type="ARBA" id="ARBA00023163"/>
    </source>
</evidence>
<dbReference type="GO" id="GO:0005634">
    <property type="term" value="C:nucleus"/>
    <property type="evidence" value="ECO:0007669"/>
    <property type="project" value="UniProtKB-SubCell"/>
</dbReference>
<dbReference type="FunCoup" id="H2AZQ4">
    <property type="interactions" value="322"/>
</dbReference>
<evidence type="ECO:0000256" key="7">
    <source>
        <dbReference type="SAM" id="MobiDB-lite"/>
    </source>
</evidence>
<dbReference type="InterPro" id="IPR036879">
    <property type="entry name" value="TF_MADSbox_sf"/>
</dbReference>
<dbReference type="PROSITE" id="PS50066">
    <property type="entry name" value="MADS_BOX_2"/>
    <property type="match status" value="1"/>
</dbReference>